<dbReference type="GO" id="GO:0016020">
    <property type="term" value="C:membrane"/>
    <property type="evidence" value="ECO:0007669"/>
    <property type="project" value="UniProtKB-SubCell"/>
</dbReference>
<evidence type="ECO:0000313" key="6">
    <source>
        <dbReference type="EMBL" id="CAF4164048.1"/>
    </source>
</evidence>
<dbReference type="AlphaFoldDB" id="A0A819Z3T0"/>
<comment type="similarity">
    <text evidence="2">Belongs to the ABC transporter superfamily. ABCC family. Conjugate transporter (TC 3.A.1.208) subfamily.</text>
</comment>
<evidence type="ECO:0000256" key="1">
    <source>
        <dbReference type="ARBA" id="ARBA00004141"/>
    </source>
</evidence>
<comment type="caution">
    <text evidence="6">The sequence shown here is derived from an EMBL/GenBank/DDBJ whole genome shotgun (WGS) entry which is preliminary data.</text>
</comment>
<dbReference type="EMBL" id="CAJOBF010005102">
    <property type="protein sequence ID" value="CAF4164048.1"/>
    <property type="molecule type" value="Genomic_DNA"/>
</dbReference>
<keyword evidence="5" id="KW-0812">Transmembrane</keyword>
<dbReference type="GO" id="GO:0005524">
    <property type="term" value="F:ATP binding"/>
    <property type="evidence" value="ECO:0007669"/>
    <property type="project" value="UniProtKB-KW"/>
</dbReference>
<proteinExistence type="inferred from homology"/>
<sequence>MAPKQPKPSPFLKANAWSRTFHSWISKLLDKSHQQKTLNLVDLYDLLPEYESINLTEKLENHWFDDMKHHPDNPNLFRATVRTMRWQPFLIGCQFIPQRIGTFIQPLLIISLMNFFKPCSTMSIHYACLLGILSVLTSIFSSFFHHKFYFSIHGYGAQMRVAYHGLIYHK</sequence>
<protein>
    <submittedName>
        <fullName evidence="6">Uncharacterized protein</fullName>
    </submittedName>
</protein>
<evidence type="ECO:0000256" key="4">
    <source>
        <dbReference type="ARBA" id="ARBA00022840"/>
    </source>
</evidence>
<dbReference type="InterPro" id="IPR050173">
    <property type="entry name" value="ABC_transporter_C-like"/>
</dbReference>
<dbReference type="PANTHER" id="PTHR24223:SF456">
    <property type="entry name" value="MULTIDRUG RESISTANCE-ASSOCIATED PROTEIN LETHAL(2)03659"/>
    <property type="match status" value="1"/>
</dbReference>
<dbReference type="Proteomes" id="UP000663842">
    <property type="component" value="Unassembled WGS sequence"/>
</dbReference>
<feature type="transmembrane region" description="Helical" evidence="5">
    <location>
        <begin position="124"/>
        <end position="144"/>
    </location>
</feature>
<reference evidence="6" key="1">
    <citation type="submission" date="2021-02" db="EMBL/GenBank/DDBJ databases">
        <authorList>
            <person name="Nowell W R."/>
        </authorList>
    </citation>
    <scope>NUCLEOTIDE SEQUENCE</scope>
</reference>
<evidence type="ECO:0000256" key="3">
    <source>
        <dbReference type="ARBA" id="ARBA00022741"/>
    </source>
</evidence>
<keyword evidence="3" id="KW-0547">Nucleotide-binding</keyword>
<evidence type="ECO:0000256" key="2">
    <source>
        <dbReference type="ARBA" id="ARBA00009726"/>
    </source>
</evidence>
<name>A0A819Z3T0_9BILA</name>
<evidence type="ECO:0000313" key="7">
    <source>
        <dbReference type="Proteomes" id="UP000663842"/>
    </source>
</evidence>
<keyword evidence="5" id="KW-0472">Membrane</keyword>
<accession>A0A819Z3T0</accession>
<evidence type="ECO:0000256" key="5">
    <source>
        <dbReference type="SAM" id="Phobius"/>
    </source>
</evidence>
<gene>
    <name evidence="6" type="ORF">UXM345_LOCUS25872</name>
</gene>
<feature type="non-terminal residue" evidence="6">
    <location>
        <position position="1"/>
    </location>
</feature>
<comment type="subcellular location">
    <subcellularLocation>
        <location evidence="1">Membrane</location>
        <topology evidence="1">Multi-pass membrane protein</topology>
    </subcellularLocation>
</comment>
<dbReference type="PANTHER" id="PTHR24223">
    <property type="entry name" value="ATP-BINDING CASSETTE SUB-FAMILY C"/>
    <property type="match status" value="1"/>
</dbReference>
<keyword evidence="5" id="KW-1133">Transmembrane helix</keyword>
<organism evidence="6 7">
    <name type="scientific">Rotaria magnacalcarata</name>
    <dbReference type="NCBI Taxonomy" id="392030"/>
    <lineage>
        <taxon>Eukaryota</taxon>
        <taxon>Metazoa</taxon>
        <taxon>Spiralia</taxon>
        <taxon>Gnathifera</taxon>
        <taxon>Rotifera</taxon>
        <taxon>Eurotatoria</taxon>
        <taxon>Bdelloidea</taxon>
        <taxon>Philodinida</taxon>
        <taxon>Philodinidae</taxon>
        <taxon>Rotaria</taxon>
    </lineage>
</organism>
<keyword evidence="4" id="KW-0067">ATP-binding</keyword>
<dbReference type="GO" id="GO:0042626">
    <property type="term" value="F:ATPase-coupled transmembrane transporter activity"/>
    <property type="evidence" value="ECO:0007669"/>
    <property type="project" value="TreeGrafter"/>
</dbReference>